<dbReference type="SUPFAM" id="SSF54211">
    <property type="entry name" value="Ribosomal protein S5 domain 2-like"/>
    <property type="match status" value="1"/>
</dbReference>
<keyword evidence="4" id="KW-0678">Repressor</keyword>
<protein>
    <recommendedName>
        <fullName evidence="8">RWD domain-containing protein</fullName>
    </recommendedName>
</protein>
<feature type="region of interest" description="Disordered" evidence="7">
    <location>
        <begin position="110"/>
        <end position="149"/>
    </location>
</feature>
<comment type="similarity">
    <text evidence="2">Belongs to the IMPACT family.</text>
</comment>
<evidence type="ECO:0000256" key="6">
    <source>
        <dbReference type="ARBA" id="ARBA00023016"/>
    </source>
</evidence>
<dbReference type="PROSITE" id="PS50908">
    <property type="entry name" value="RWD"/>
    <property type="match status" value="1"/>
</dbReference>
<evidence type="ECO:0000256" key="7">
    <source>
        <dbReference type="SAM" id="MobiDB-lite"/>
    </source>
</evidence>
<dbReference type="InterPro" id="IPR020569">
    <property type="entry name" value="UPF0029_Impact_CS"/>
</dbReference>
<keyword evidence="6" id="KW-0346">Stress response</keyword>
<dbReference type="InterPro" id="IPR036956">
    <property type="entry name" value="Impact_N_sf"/>
</dbReference>
<keyword evidence="5" id="KW-0810">Translation regulation</keyword>
<evidence type="ECO:0000313" key="10">
    <source>
        <dbReference type="Proteomes" id="UP001168146"/>
    </source>
</evidence>
<dbReference type="Gene3D" id="3.30.230.30">
    <property type="entry name" value="Impact, N-terminal domain"/>
    <property type="match status" value="1"/>
</dbReference>
<evidence type="ECO:0000256" key="2">
    <source>
        <dbReference type="ARBA" id="ARBA00007665"/>
    </source>
</evidence>
<dbReference type="Pfam" id="PF05773">
    <property type="entry name" value="RWD"/>
    <property type="match status" value="1"/>
</dbReference>
<dbReference type="GO" id="GO:0005737">
    <property type="term" value="C:cytoplasm"/>
    <property type="evidence" value="ECO:0007669"/>
    <property type="project" value="UniProtKB-SubCell"/>
</dbReference>
<gene>
    <name evidence="9" type="ORF">LTR82_000517</name>
</gene>
<evidence type="ECO:0000256" key="1">
    <source>
        <dbReference type="ARBA" id="ARBA00004496"/>
    </source>
</evidence>
<evidence type="ECO:0000313" key="9">
    <source>
        <dbReference type="EMBL" id="KAK0328586.1"/>
    </source>
</evidence>
<dbReference type="InterPro" id="IPR001498">
    <property type="entry name" value="Impact_N"/>
</dbReference>
<evidence type="ECO:0000259" key="8">
    <source>
        <dbReference type="PROSITE" id="PS50908"/>
    </source>
</evidence>
<proteinExistence type="inferred from homology"/>
<sequence length="309" mass="33755">MSEELNDEVISINSIYDENTLSLLSGQIYALNLPALPGTSFRVEFPNHYPDAPPSILGTQTVGEGTAKGEGNHLVDLVRHVLAEIYVIGAPCVFDLVEEVEQRLQQLQLESSAEQHEEPQAAQRDGQPSSDSDLQRHGGSSDAPQPQCELEEPPLWVLSDVLSEKKSIFLARCAPVSSVLQGKSYLAHLLSTDKKVSKATHNITAWRIRGDHGVQYQDCDDDGETAAGGRVLHLMELMGVWDVMVVVSRWYGGVQLGPDRFRLINQGARDALVKGGFVEETGKDAGGKKKGKRLVWIGSLCIVLFEDAA</sequence>
<dbReference type="CDD" id="cd23822">
    <property type="entry name" value="RWD_ScYIH1-like"/>
    <property type="match status" value="1"/>
</dbReference>
<accession>A0AAN6G1Q0</accession>
<reference evidence="9" key="1">
    <citation type="submission" date="2021-12" db="EMBL/GenBank/DDBJ databases">
        <title>Black yeast isolated from Biological Soil Crust.</title>
        <authorList>
            <person name="Kurbessoian T."/>
        </authorList>
    </citation>
    <scope>NUCLEOTIDE SEQUENCE</scope>
    <source>
        <strain evidence="9">CCFEE 5208</strain>
    </source>
</reference>
<dbReference type="PANTHER" id="PTHR16301">
    <property type="entry name" value="IMPACT-RELATED"/>
    <property type="match status" value="1"/>
</dbReference>
<comment type="caution">
    <text evidence="9">The sequence shown here is derived from an EMBL/GenBank/DDBJ whole genome shotgun (WGS) entry which is preliminary data.</text>
</comment>
<evidence type="ECO:0000256" key="5">
    <source>
        <dbReference type="ARBA" id="ARBA00022845"/>
    </source>
</evidence>
<dbReference type="PANTHER" id="PTHR16301:SF25">
    <property type="entry name" value="PROTEIN IMPACT"/>
    <property type="match status" value="1"/>
</dbReference>
<dbReference type="InterPro" id="IPR016135">
    <property type="entry name" value="UBQ-conjugating_enzyme/RWD"/>
</dbReference>
<evidence type="ECO:0000256" key="3">
    <source>
        <dbReference type="ARBA" id="ARBA00022490"/>
    </source>
</evidence>
<dbReference type="InterPro" id="IPR006575">
    <property type="entry name" value="RWD_dom"/>
</dbReference>
<dbReference type="PROSITE" id="PS00910">
    <property type="entry name" value="UPF0029"/>
    <property type="match status" value="1"/>
</dbReference>
<keyword evidence="3" id="KW-0963">Cytoplasm</keyword>
<dbReference type="GO" id="GO:0006446">
    <property type="term" value="P:regulation of translational initiation"/>
    <property type="evidence" value="ECO:0007669"/>
    <property type="project" value="TreeGrafter"/>
</dbReference>
<dbReference type="EMBL" id="JASUXU010000001">
    <property type="protein sequence ID" value="KAK0328586.1"/>
    <property type="molecule type" value="Genomic_DNA"/>
</dbReference>
<dbReference type="GO" id="GO:0140469">
    <property type="term" value="P:GCN2-mediated signaling"/>
    <property type="evidence" value="ECO:0007669"/>
    <property type="project" value="TreeGrafter"/>
</dbReference>
<dbReference type="AlphaFoldDB" id="A0AAN6G1Q0"/>
<name>A0AAN6G1Q0_9PEZI</name>
<comment type="subcellular location">
    <subcellularLocation>
        <location evidence="1">Cytoplasm</location>
    </subcellularLocation>
</comment>
<feature type="domain" description="RWD" evidence="8">
    <location>
        <begin position="7"/>
        <end position="107"/>
    </location>
</feature>
<organism evidence="9 10">
    <name type="scientific">Friedmanniomyces endolithicus</name>
    <dbReference type="NCBI Taxonomy" id="329885"/>
    <lineage>
        <taxon>Eukaryota</taxon>
        <taxon>Fungi</taxon>
        <taxon>Dikarya</taxon>
        <taxon>Ascomycota</taxon>
        <taxon>Pezizomycotina</taxon>
        <taxon>Dothideomycetes</taxon>
        <taxon>Dothideomycetidae</taxon>
        <taxon>Mycosphaerellales</taxon>
        <taxon>Teratosphaeriaceae</taxon>
        <taxon>Friedmanniomyces</taxon>
    </lineage>
</organism>
<dbReference type="InterPro" id="IPR020568">
    <property type="entry name" value="Ribosomal_Su5_D2-typ_SF"/>
</dbReference>
<dbReference type="Pfam" id="PF01205">
    <property type="entry name" value="Impact_N"/>
    <property type="match status" value="1"/>
</dbReference>
<dbReference type="SUPFAM" id="SSF54495">
    <property type="entry name" value="UBC-like"/>
    <property type="match status" value="1"/>
</dbReference>
<dbReference type="Proteomes" id="UP001168146">
    <property type="component" value="Unassembled WGS sequence"/>
</dbReference>
<dbReference type="InterPro" id="IPR023582">
    <property type="entry name" value="Impact"/>
</dbReference>
<evidence type="ECO:0000256" key="4">
    <source>
        <dbReference type="ARBA" id="ARBA00022491"/>
    </source>
</evidence>